<dbReference type="Proteomes" id="UP000717515">
    <property type="component" value="Unassembled WGS sequence"/>
</dbReference>
<evidence type="ECO:0000313" key="4">
    <source>
        <dbReference type="EMBL" id="KAG9320923.1"/>
    </source>
</evidence>
<name>A0A9P7ZXZ6_MORAP</name>
<feature type="compositionally biased region" description="Polar residues" evidence="2">
    <location>
        <begin position="207"/>
        <end position="220"/>
    </location>
</feature>
<feature type="compositionally biased region" description="Low complexity" evidence="2">
    <location>
        <begin position="186"/>
        <end position="202"/>
    </location>
</feature>
<feature type="compositionally biased region" description="Polar residues" evidence="2">
    <location>
        <begin position="109"/>
        <end position="122"/>
    </location>
</feature>
<gene>
    <name evidence="4" type="ORF">KVV02_001728</name>
</gene>
<feature type="region of interest" description="Disordered" evidence="2">
    <location>
        <begin position="350"/>
        <end position="384"/>
    </location>
</feature>
<feature type="compositionally biased region" description="Low complexity" evidence="2">
    <location>
        <begin position="67"/>
        <end position="79"/>
    </location>
</feature>
<feature type="coiled-coil region" evidence="1">
    <location>
        <begin position="523"/>
        <end position="550"/>
    </location>
</feature>
<protein>
    <recommendedName>
        <fullName evidence="3">FHA domain-containing protein</fullName>
    </recommendedName>
</protein>
<evidence type="ECO:0000313" key="5">
    <source>
        <dbReference type="Proteomes" id="UP000717515"/>
    </source>
</evidence>
<dbReference type="InterPro" id="IPR051176">
    <property type="entry name" value="Cent_Immune-Sig_Mod"/>
</dbReference>
<dbReference type="GO" id="GO:0005737">
    <property type="term" value="C:cytoplasm"/>
    <property type="evidence" value="ECO:0007669"/>
    <property type="project" value="TreeGrafter"/>
</dbReference>
<feature type="compositionally biased region" description="Low complexity" evidence="2">
    <location>
        <begin position="363"/>
        <end position="384"/>
    </location>
</feature>
<feature type="region of interest" description="Disordered" evidence="2">
    <location>
        <begin position="1"/>
        <end position="39"/>
    </location>
</feature>
<sequence>MHRVKRDKMTTRRNSPPIPDEKRPSLSRSRASSSSLASVSSINSLNGLLSTPSTTTAAATTTGSSTAVLSSTSSSSSALNHNLNGAYTNNNNSNNNSSSTTSTSTTTTAGNSIQPAATSSTYYPAFPYRNKSRTPSVSSTSTITQPVHNLLQFSSGILPKRHALPSVSTASATAALSLASPTLSATSVSSASSSSSSSSPPADSKHSTMNGSSSDDTPQNPVLILEPINNSFTPKSLDLQDQTRIKIGRQTGVATAPGPSNGYFDSKVLSRVHAEVWSENGKVFLRDLKSSNGTFLNGKRLSPESVESEPVVLSQNDNLEFGIDIMDENGALLHEKVACKIYISRLSYPTPGGSPQDSHAKAKASSPTGTGPSSKSSTSTTQGGQSANIDLIISRLQNELTRSQETNANLGVLKQGLGELEKAIVVSSKEDRKAGSPMATEALIQVTNAVKYEELIEQNTQAHALELAKMTKMLEETQAELDAYIQKTRLLEPLVAEDEILRRDLTQASAELTSVKLERDLAKDSMNDLINEHQQTMDSLRKEQESALAVLESTHKENLERVAREAALTQELLILKHQEDLARALQVDAAPPTTSEPSEEIGSLKAEVNKLQAQVVDLQASVQEQVKHGLQLTAEKATMAQDLAKAKEENATLIMELKALQEAAKNSTHDPLATLTPTSPTNTTSTLVTQELNGHGQTSTKRTTTTTTATSAGSTKRPNGVISKHETSWTEFIFLSGKKNTLQLNQTSTLAMSGGAMLVGIGAYVFWKSGSN</sequence>
<dbReference type="InterPro" id="IPR000253">
    <property type="entry name" value="FHA_dom"/>
</dbReference>
<dbReference type="PROSITE" id="PS50006">
    <property type="entry name" value="FHA_DOMAIN"/>
    <property type="match status" value="1"/>
</dbReference>
<feature type="region of interest" description="Disordered" evidence="2">
    <location>
        <begin position="691"/>
        <end position="721"/>
    </location>
</feature>
<proteinExistence type="predicted"/>
<dbReference type="Gene3D" id="2.60.200.20">
    <property type="match status" value="1"/>
</dbReference>
<dbReference type="PANTHER" id="PTHR15715">
    <property type="entry name" value="CENTROSOMAL PROTEIN OF 170 KDA"/>
    <property type="match status" value="1"/>
</dbReference>
<dbReference type="Pfam" id="PF00498">
    <property type="entry name" value="FHA"/>
    <property type="match status" value="1"/>
</dbReference>
<organism evidence="4 5">
    <name type="scientific">Mortierella alpina</name>
    <name type="common">Oleaginous fungus</name>
    <name type="synonym">Mortierella renispora</name>
    <dbReference type="NCBI Taxonomy" id="64518"/>
    <lineage>
        <taxon>Eukaryota</taxon>
        <taxon>Fungi</taxon>
        <taxon>Fungi incertae sedis</taxon>
        <taxon>Mucoromycota</taxon>
        <taxon>Mortierellomycotina</taxon>
        <taxon>Mortierellomycetes</taxon>
        <taxon>Mortierellales</taxon>
        <taxon>Mortierellaceae</taxon>
        <taxon>Mortierella</taxon>
    </lineage>
</organism>
<accession>A0A9P7ZXZ6</accession>
<feature type="compositionally biased region" description="Low complexity" evidence="2">
    <location>
        <begin position="698"/>
        <end position="717"/>
    </location>
</feature>
<evidence type="ECO:0000259" key="3">
    <source>
        <dbReference type="PROSITE" id="PS50006"/>
    </source>
</evidence>
<comment type="caution">
    <text evidence="4">The sequence shown here is derived from an EMBL/GenBank/DDBJ whole genome shotgun (WGS) entry which is preliminary data.</text>
</comment>
<feature type="compositionally biased region" description="Low complexity" evidence="2">
    <location>
        <begin position="26"/>
        <end position="39"/>
    </location>
</feature>
<feature type="region of interest" description="Disordered" evidence="2">
    <location>
        <begin position="67"/>
        <end position="123"/>
    </location>
</feature>
<reference evidence="4" key="1">
    <citation type="submission" date="2021-07" db="EMBL/GenBank/DDBJ databases">
        <title>Draft genome of Mortierella alpina, strain LL118, isolated from an aspen leaf litter sample.</title>
        <authorList>
            <person name="Yang S."/>
            <person name="Vinatzer B.A."/>
        </authorList>
    </citation>
    <scope>NUCLEOTIDE SEQUENCE</scope>
    <source>
        <strain evidence="4">LL118</strain>
    </source>
</reference>
<feature type="compositionally biased region" description="Low complexity" evidence="2">
    <location>
        <begin position="88"/>
        <end position="108"/>
    </location>
</feature>
<dbReference type="SMART" id="SM00240">
    <property type="entry name" value="FHA"/>
    <property type="match status" value="1"/>
</dbReference>
<keyword evidence="1" id="KW-0175">Coiled coil</keyword>
<dbReference type="InterPro" id="IPR008984">
    <property type="entry name" value="SMAD_FHA_dom_sf"/>
</dbReference>
<dbReference type="SUPFAM" id="SSF49879">
    <property type="entry name" value="SMAD/FHA domain"/>
    <property type="match status" value="1"/>
</dbReference>
<feature type="region of interest" description="Disordered" evidence="2">
    <location>
        <begin position="186"/>
        <end position="222"/>
    </location>
</feature>
<dbReference type="AlphaFoldDB" id="A0A9P7ZXZ6"/>
<feature type="coiled-coil region" evidence="1">
    <location>
        <begin position="601"/>
        <end position="663"/>
    </location>
</feature>
<evidence type="ECO:0000256" key="1">
    <source>
        <dbReference type="SAM" id="Coils"/>
    </source>
</evidence>
<feature type="domain" description="FHA" evidence="3">
    <location>
        <begin position="245"/>
        <end position="301"/>
    </location>
</feature>
<evidence type="ECO:0000256" key="2">
    <source>
        <dbReference type="SAM" id="MobiDB-lite"/>
    </source>
</evidence>
<dbReference type="PANTHER" id="PTHR15715:SF37">
    <property type="entry name" value="LD47843P"/>
    <property type="match status" value="1"/>
</dbReference>
<dbReference type="EMBL" id="JAIFTL010000246">
    <property type="protein sequence ID" value="KAG9320923.1"/>
    <property type="molecule type" value="Genomic_DNA"/>
</dbReference>